<protein>
    <submittedName>
        <fullName evidence="3">Uncharacterized protein</fullName>
    </submittedName>
</protein>
<feature type="region of interest" description="Disordered" evidence="1">
    <location>
        <begin position="112"/>
        <end position="147"/>
    </location>
</feature>
<accession>A0A5C6N9P8</accession>
<keyword evidence="2" id="KW-1133">Transmembrane helix</keyword>
<dbReference type="AlphaFoldDB" id="A0A5C6N9P8"/>
<evidence type="ECO:0000313" key="3">
    <source>
        <dbReference type="EMBL" id="TWW63825.1"/>
    </source>
</evidence>
<evidence type="ECO:0000313" key="4">
    <source>
        <dbReference type="Proteomes" id="UP000324091"/>
    </source>
</evidence>
<keyword evidence="2" id="KW-0472">Membrane</keyword>
<dbReference type="EMBL" id="RHFK02000016">
    <property type="protein sequence ID" value="TWW63825.1"/>
    <property type="molecule type" value="Genomic_DNA"/>
</dbReference>
<reference evidence="3 4" key="1">
    <citation type="submission" date="2019-04" db="EMBL/GenBank/DDBJ databases">
        <title>Chromosome genome assembly for Takifugu flavidus.</title>
        <authorList>
            <person name="Xiao S."/>
        </authorList>
    </citation>
    <scope>NUCLEOTIDE SEQUENCE [LARGE SCALE GENOMIC DNA]</scope>
    <source>
        <strain evidence="3">HTHZ2018</strain>
        <tissue evidence="3">Muscle</tissue>
    </source>
</reference>
<gene>
    <name evidence="3" type="ORF">D4764_03G0008330</name>
</gene>
<proteinExistence type="predicted"/>
<dbReference type="Proteomes" id="UP000324091">
    <property type="component" value="Chromosome 3"/>
</dbReference>
<feature type="compositionally biased region" description="Acidic residues" evidence="1">
    <location>
        <begin position="115"/>
        <end position="130"/>
    </location>
</feature>
<sequence>MDMQMTPPSGVTLSQTSTPLIKAVTEMVTQGSSNDPSGSLNLRVCRRGDKRGYTRDLISMVAEGAEGERVCLDTEEGDVAALVGGVICAVLLLLISIMAVLLWLMSRQKGSYDTNEMDDEAEGADEELDGSDPALQMKEPLTIREEE</sequence>
<keyword evidence="2" id="KW-0812">Transmembrane</keyword>
<evidence type="ECO:0000256" key="2">
    <source>
        <dbReference type="SAM" id="Phobius"/>
    </source>
</evidence>
<name>A0A5C6N9P8_9TELE</name>
<comment type="caution">
    <text evidence="3">The sequence shown here is derived from an EMBL/GenBank/DDBJ whole genome shotgun (WGS) entry which is preliminary data.</text>
</comment>
<keyword evidence="4" id="KW-1185">Reference proteome</keyword>
<organism evidence="3 4">
    <name type="scientific">Takifugu flavidus</name>
    <name type="common">sansaifugu</name>
    <dbReference type="NCBI Taxonomy" id="433684"/>
    <lineage>
        <taxon>Eukaryota</taxon>
        <taxon>Metazoa</taxon>
        <taxon>Chordata</taxon>
        <taxon>Craniata</taxon>
        <taxon>Vertebrata</taxon>
        <taxon>Euteleostomi</taxon>
        <taxon>Actinopterygii</taxon>
        <taxon>Neopterygii</taxon>
        <taxon>Teleostei</taxon>
        <taxon>Neoteleostei</taxon>
        <taxon>Acanthomorphata</taxon>
        <taxon>Eupercaria</taxon>
        <taxon>Tetraodontiformes</taxon>
        <taxon>Tetradontoidea</taxon>
        <taxon>Tetraodontidae</taxon>
        <taxon>Takifugu</taxon>
    </lineage>
</organism>
<feature type="transmembrane region" description="Helical" evidence="2">
    <location>
        <begin position="79"/>
        <end position="104"/>
    </location>
</feature>
<evidence type="ECO:0000256" key="1">
    <source>
        <dbReference type="SAM" id="MobiDB-lite"/>
    </source>
</evidence>